<dbReference type="RefSeq" id="WP_311594010.1">
    <property type="nucleotide sequence ID" value="NZ_JAVRHV010000006.1"/>
</dbReference>
<dbReference type="InterPro" id="IPR045800">
    <property type="entry name" value="HMBD"/>
</dbReference>
<gene>
    <name evidence="3" type="ORF">RM519_11760</name>
</gene>
<evidence type="ECO:0000313" key="4">
    <source>
        <dbReference type="Proteomes" id="UP001252186"/>
    </source>
</evidence>
<sequence length="150" mass="15338">MKYFIPIIALLLLVSCKSENKKSTATPIQDVPLNERPIPPLPGAGASTALNVIGGPHYICPKNCINGNGPAAGKCPVCETEMAHNQGFHTTPNTSPATPITPNTPTTTSGPNANGQWHYTCSNGCAGGGDAAGNCSNCGNALAHNAAYHS</sequence>
<dbReference type="EMBL" id="JAVRHV010000006">
    <property type="protein sequence ID" value="MDT0553926.1"/>
    <property type="molecule type" value="Genomic_DNA"/>
</dbReference>
<keyword evidence="4" id="KW-1185">Reference proteome</keyword>
<organism evidence="3 4">
    <name type="scientific">Urechidicola vernalis</name>
    <dbReference type="NCBI Taxonomy" id="3075600"/>
    <lineage>
        <taxon>Bacteria</taxon>
        <taxon>Pseudomonadati</taxon>
        <taxon>Bacteroidota</taxon>
        <taxon>Flavobacteriia</taxon>
        <taxon>Flavobacteriales</taxon>
        <taxon>Flavobacteriaceae</taxon>
        <taxon>Urechidicola</taxon>
    </lineage>
</organism>
<evidence type="ECO:0000313" key="3">
    <source>
        <dbReference type="EMBL" id="MDT0553926.1"/>
    </source>
</evidence>
<name>A0ABU2Y6V4_9FLAO</name>
<dbReference type="Pfam" id="PF19335">
    <property type="entry name" value="HMBD"/>
    <property type="match status" value="1"/>
</dbReference>
<accession>A0ABU2Y6V4</accession>
<reference evidence="3 4" key="1">
    <citation type="submission" date="2023-09" db="EMBL/GenBank/DDBJ databases">
        <authorList>
            <person name="Rey-Velasco X."/>
        </authorList>
    </citation>
    <scope>NUCLEOTIDE SEQUENCE [LARGE SCALE GENOMIC DNA]</scope>
    <source>
        <strain evidence="3 4">P050</strain>
    </source>
</reference>
<dbReference type="Proteomes" id="UP001252186">
    <property type="component" value="Unassembled WGS sequence"/>
</dbReference>
<feature type="domain" description="Heavy metal binding" evidence="2">
    <location>
        <begin position="57"/>
        <end position="85"/>
    </location>
</feature>
<feature type="compositionally biased region" description="Low complexity" evidence="1">
    <location>
        <begin position="90"/>
        <end position="110"/>
    </location>
</feature>
<evidence type="ECO:0000256" key="1">
    <source>
        <dbReference type="SAM" id="MobiDB-lite"/>
    </source>
</evidence>
<evidence type="ECO:0000259" key="2">
    <source>
        <dbReference type="Pfam" id="PF19335"/>
    </source>
</evidence>
<comment type="caution">
    <text evidence="3">The sequence shown here is derived from an EMBL/GenBank/DDBJ whole genome shotgun (WGS) entry which is preliminary data.</text>
</comment>
<protein>
    <submittedName>
        <fullName evidence="3">Heavy metal-binding domain-containing protein</fullName>
    </submittedName>
</protein>
<feature type="region of interest" description="Disordered" evidence="1">
    <location>
        <begin position="89"/>
        <end position="110"/>
    </location>
</feature>
<proteinExistence type="predicted"/>
<dbReference type="PROSITE" id="PS51257">
    <property type="entry name" value="PROKAR_LIPOPROTEIN"/>
    <property type="match status" value="1"/>
</dbReference>